<accession>A0ABS2QWJ2</accession>
<keyword evidence="11" id="KW-0472">Membrane</keyword>
<keyword evidence="19" id="KW-1185">Reference proteome</keyword>
<evidence type="ECO:0000256" key="8">
    <source>
        <dbReference type="ARBA" id="ARBA00022960"/>
    </source>
</evidence>
<dbReference type="Pfam" id="PF00905">
    <property type="entry name" value="Transpeptidase"/>
    <property type="match status" value="1"/>
</dbReference>
<dbReference type="RefSeq" id="WP_205187788.1">
    <property type="nucleotide sequence ID" value="NZ_JAFBFC010000004.1"/>
</dbReference>
<dbReference type="EC" id="2.3.2.-" evidence="18"/>
<keyword evidence="4 18" id="KW-0328">Glycosyltransferase</keyword>
<dbReference type="EC" id="2.4.1.129" evidence="18"/>
<dbReference type="InterPro" id="IPR050396">
    <property type="entry name" value="Glycosyltr_51/Transpeptidase"/>
</dbReference>
<evidence type="ECO:0000256" key="9">
    <source>
        <dbReference type="ARBA" id="ARBA00022984"/>
    </source>
</evidence>
<keyword evidence="8" id="KW-0133">Cell shape</keyword>
<name>A0ABS2QWJ2_9BACI</name>
<evidence type="ECO:0000256" key="4">
    <source>
        <dbReference type="ARBA" id="ARBA00022676"/>
    </source>
</evidence>
<keyword evidence="13" id="KW-0961">Cell wall biogenesis/degradation</keyword>
<keyword evidence="10" id="KW-1133">Transmembrane helix</keyword>
<keyword evidence="1" id="KW-1003">Cell membrane</keyword>
<keyword evidence="7" id="KW-0378">Hydrolase</keyword>
<evidence type="ECO:0000256" key="10">
    <source>
        <dbReference type="ARBA" id="ARBA00022989"/>
    </source>
</evidence>
<evidence type="ECO:0000313" key="19">
    <source>
        <dbReference type="Proteomes" id="UP000809829"/>
    </source>
</evidence>
<feature type="domain" description="Glycosyl transferase family 51" evidence="17">
    <location>
        <begin position="51"/>
        <end position="226"/>
    </location>
</feature>
<evidence type="ECO:0000256" key="6">
    <source>
        <dbReference type="ARBA" id="ARBA00022692"/>
    </source>
</evidence>
<keyword evidence="9" id="KW-0573">Peptidoglycan synthesis</keyword>
<evidence type="ECO:0000256" key="15">
    <source>
        <dbReference type="ARBA" id="ARBA00049902"/>
    </source>
</evidence>
<dbReference type="EMBL" id="JAFBFC010000004">
    <property type="protein sequence ID" value="MBM7703825.1"/>
    <property type="molecule type" value="Genomic_DNA"/>
</dbReference>
<evidence type="ECO:0000256" key="1">
    <source>
        <dbReference type="ARBA" id="ARBA00022475"/>
    </source>
</evidence>
<evidence type="ECO:0000259" key="16">
    <source>
        <dbReference type="Pfam" id="PF00905"/>
    </source>
</evidence>
<keyword evidence="12" id="KW-0511">Multifunctional enzyme</keyword>
<dbReference type="InterPro" id="IPR001264">
    <property type="entry name" value="Glyco_trans_51"/>
</dbReference>
<dbReference type="GO" id="GO:0016757">
    <property type="term" value="F:glycosyltransferase activity"/>
    <property type="evidence" value="ECO:0007669"/>
    <property type="project" value="UniProtKB-KW"/>
</dbReference>
<dbReference type="Gene3D" id="3.40.710.10">
    <property type="entry name" value="DD-peptidase/beta-lactamase superfamily"/>
    <property type="match status" value="1"/>
</dbReference>
<keyword evidence="3" id="KW-0645">Protease</keyword>
<keyword evidence="2" id="KW-0121">Carboxypeptidase</keyword>
<evidence type="ECO:0000256" key="13">
    <source>
        <dbReference type="ARBA" id="ARBA00023316"/>
    </source>
</evidence>
<comment type="caution">
    <text evidence="18">The sequence shown here is derived from an EMBL/GenBank/DDBJ whole genome shotgun (WGS) entry which is preliminary data.</text>
</comment>
<dbReference type="Proteomes" id="UP000809829">
    <property type="component" value="Unassembled WGS sequence"/>
</dbReference>
<evidence type="ECO:0000259" key="17">
    <source>
        <dbReference type="Pfam" id="PF00912"/>
    </source>
</evidence>
<sequence>MRKYILLFLSILLVVMLIASYIFNQMKQTENLSYEELQSVESTVIYDKDGNEVDKLYKTLPRENVTVDELPEHVKMAFIATEDRRFYQHFGIDIQGILRAAAKNIVTMSKAEGASTITQQLARNLYLSNEKTIKRKVDEMFISIGLEQNFTKDQILELYVNQIYFGSGVYGIGAASKLYFNKEVQDLTISEAALLAGLPKAPSTYSPSGNPEAAQKRRNVVLKLMHDQEVINETEYENARNEAVQQPSVPVKTQSDYQAFIDYAVQEASQLYDVSTEDLYEGGYKIYTRINRNLQDSMNEAVDRYSFREDSNEKMVEVGMAAVDPATGYISALYGGRDYTKNGLNRANSSYQPGSVIKPLSVYGPALETGDYTSTSILKDEPIDISGYKPRNADNRYRGEVTMEEAIARSLNIPAVSLLNEIGVDRGFDFIEDAGITLSEDDKNLALALGGITGGFSPIELSQSYTTFANNGVMNKARAISELHMRDGTVIELEKESEELMKSEHAKEITQMLQSVVEKRYGTGRNARSSIKIAGKTGTTQLSQENREANKDAWFVGYNTDLVLSIHVGFDQPDNNHYLKGGGGDTPAELFSDIMNQMR</sequence>
<dbReference type="InterPro" id="IPR023346">
    <property type="entry name" value="Lysozyme-like_dom_sf"/>
</dbReference>
<evidence type="ECO:0000256" key="5">
    <source>
        <dbReference type="ARBA" id="ARBA00022679"/>
    </source>
</evidence>
<keyword evidence="18" id="KW-0012">Acyltransferase</keyword>
<dbReference type="InterPro" id="IPR001460">
    <property type="entry name" value="PCN-bd_Tpept"/>
</dbReference>
<keyword evidence="6" id="KW-0812">Transmembrane</keyword>
<dbReference type="InterPro" id="IPR036950">
    <property type="entry name" value="PBP_transglycosylase"/>
</dbReference>
<dbReference type="PANTHER" id="PTHR32282">
    <property type="entry name" value="BINDING PROTEIN TRANSPEPTIDASE, PUTATIVE-RELATED"/>
    <property type="match status" value="1"/>
</dbReference>
<comment type="catalytic activity">
    <reaction evidence="15">
        <text>[GlcNAc-(1-&gt;4)-Mur2Ac(oyl-L-Ala-gamma-D-Glu-L-Lys-D-Ala-D-Ala)](n)-di-trans,octa-cis-undecaprenyl diphosphate + beta-D-GlcNAc-(1-&gt;4)-Mur2Ac(oyl-L-Ala-gamma-D-Glu-L-Lys-D-Ala-D-Ala)-di-trans,octa-cis-undecaprenyl diphosphate = [GlcNAc-(1-&gt;4)-Mur2Ac(oyl-L-Ala-gamma-D-Glu-L-Lys-D-Ala-D-Ala)](n+1)-di-trans,octa-cis-undecaprenyl diphosphate + di-trans,octa-cis-undecaprenyl diphosphate + H(+)</text>
        <dbReference type="Rhea" id="RHEA:23708"/>
        <dbReference type="Rhea" id="RHEA-COMP:9602"/>
        <dbReference type="Rhea" id="RHEA-COMP:9603"/>
        <dbReference type="ChEBI" id="CHEBI:15378"/>
        <dbReference type="ChEBI" id="CHEBI:58405"/>
        <dbReference type="ChEBI" id="CHEBI:60033"/>
        <dbReference type="ChEBI" id="CHEBI:78435"/>
        <dbReference type="EC" id="2.4.99.28"/>
    </reaction>
</comment>
<evidence type="ECO:0000256" key="14">
    <source>
        <dbReference type="ARBA" id="ARBA00034000"/>
    </source>
</evidence>
<dbReference type="PANTHER" id="PTHR32282:SF32">
    <property type="entry name" value="PENICILLIN-BINDING PROTEIN 2A"/>
    <property type="match status" value="1"/>
</dbReference>
<dbReference type="Gene3D" id="1.10.3810.10">
    <property type="entry name" value="Biosynthetic peptidoglycan transglycosylase-like"/>
    <property type="match status" value="1"/>
</dbReference>
<evidence type="ECO:0000256" key="3">
    <source>
        <dbReference type="ARBA" id="ARBA00022670"/>
    </source>
</evidence>
<keyword evidence="5 18" id="KW-0808">Transferase</keyword>
<evidence type="ECO:0000256" key="2">
    <source>
        <dbReference type="ARBA" id="ARBA00022645"/>
    </source>
</evidence>
<dbReference type="Pfam" id="PF00912">
    <property type="entry name" value="Transgly"/>
    <property type="match status" value="1"/>
</dbReference>
<organism evidence="18 19">
    <name type="scientific">Priestia iocasae</name>
    <dbReference type="NCBI Taxonomy" id="2291674"/>
    <lineage>
        <taxon>Bacteria</taxon>
        <taxon>Bacillati</taxon>
        <taxon>Bacillota</taxon>
        <taxon>Bacilli</taxon>
        <taxon>Bacillales</taxon>
        <taxon>Bacillaceae</taxon>
        <taxon>Priestia</taxon>
    </lineage>
</organism>
<evidence type="ECO:0000256" key="11">
    <source>
        <dbReference type="ARBA" id="ARBA00023136"/>
    </source>
</evidence>
<dbReference type="GO" id="GO:0016746">
    <property type="term" value="F:acyltransferase activity"/>
    <property type="evidence" value="ECO:0007669"/>
    <property type="project" value="UniProtKB-KW"/>
</dbReference>
<dbReference type="NCBIfam" id="TIGR02074">
    <property type="entry name" value="PBP_1a_fam"/>
    <property type="match status" value="1"/>
</dbReference>
<feature type="domain" description="Penicillin-binding protein transpeptidase" evidence="16">
    <location>
        <begin position="321"/>
        <end position="595"/>
    </location>
</feature>
<evidence type="ECO:0000256" key="12">
    <source>
        <dbReference type="ARBA" id="ARBA00023268"/>
    </source>
</evidence>
<gene>
    <name evidence="18" type="ORF">JOC83_002674</name>
</gene>
<protein>
    <submittedName>
        <fullName evidence="18">Penicillin-binding protein 2A</fullName>
        <ecNumber evidence="18">2.3.2.-</ecNumber>
        <ecNumber evidence="18">2.4.1.129</ecNumber>
    </submittedName>
</protein>
<evidence type="ECO:0000313" key="18">
    <source>
        <dbReference type="EMBL" id="MBM7703825.1"/>
    </source>
</evidence>
<reference evidence="18 19" key="1">
    <citation type="submission" date="2021-01" db="EMBL/GenBank/DDBJ databases">
        <title>Genomic Encyclopedia of Type Strains, Phase IV (KMG-IV): sequencing the most valuable type-strain genomes for metagenomic binning, comparative biology and taxonomic classification.</title>
        <authorList>
            <person name="Goeker M."/>
        </authorList>
    </citation>
    <scope>NUCLEOTIDE SEQUENCE [LARGE SCALE GENOMIC DNA]</scope>
    <source>
        <strain evidence="18 19">DSM 104297</strain>
    </source>
</reference>
<proteinExistence type="predicted"/>
<dbReference type="SUPFAM" id="SSF56601">
    <property type="entry name" value="beta-lactamase/transpeptidase-like"/>
    <property type="match status" value="1"/>
</dbReference>
<comment type="catalytic activity">
    <reaction evidence="14">
        <text>Preferential cleavage: (Ac)2-L-Lys-D-Ala-|-D-Ala. Also transpeptidation of peptidyl-alanyl moieties that are N-acyl substituents of D-alanine.</text>
        <dbReference type="EC" id="3.4.16.4"/>
    </reaction>
</comment>
<dbReference type="SUPFAM" id="SSF53955">
    <property type="entry name" value="Lysozyme-like"/>
    <property type="match status" value="1"/>
</dbReference>
<evidence type="ECO:0000256" key="7">
    <source>
        <dbReference type="ARBA" id="ARBA00022801"/>
    </source>
</evidence>
<dbReference type="InterPro" id="IPR012338">
    <property type="entry name" value="Beta-lactam/transpept-like"/>
</dbReference>